<reference evidence="5" key="1">
    <citation type="submission" date="2022-01" db="EMBL/GenBank/DDBJ databases">
        <title>Novel bile acid biosynthetic pathways are enriched in the microbiome of centenarians.</title>
        <authorList>
            <person name="Sato Y."/>
            <person name="Atarashi K."/>
            <person name="Plichta R.D."/>
            <person name="Arai Y."/>
            <person name="Sasajima S."/>
            <person name="Kearney M.S."/>
            <person name="Suda W."/>
            <person name="Takeshita K."/>
            <person name="Sasaki T."/>
            <person name="Okamoto S."/>
            <person name="Skelly N.A."/>
            <person name="Okamura Y."/>
            <person name="Vlamakis H."/>
            <person name="Li Y."/>
            <person name="Tanoue T."/>
            <person name="Takei H."/>
            <person name="Nittono H."/>
            <person name="Narushima S."/>
            <person name="Irie J."/>
            <person name="Itoh H."/>
            <person name="Moriya K."/>
            <person name="Sugiura Y."/>
            <person name="Suematsu M."/>
            <person name="Moritoki N."/>
            <person name="Shibata S."/>
            <person name="Littman R.D."/>
            <person name="Fischbach A.M."/>
            <person name="Uwamino Y."/>
            <person name="Inoue T."/>
            <person name="Honda A."/>
            <person name="Hattori M."/>
            <person name="Murai T."/>
            <person name="Xavier J.R."/>
            <person name="Hirose N."/>
            <person name="Honda K."/>
        </authorList>
    </citation>
    <scope>NUCLEOTIDE SEQUENCE</scope>
    <source>
        <strain evidence="5">CE91-St16</strain>
    </source>
</reference>
<gene>
    <name evidence="5" type="ORF">CE91St16_28970</name>
</gene>
<dbReference type="GO" id="GO:0046872">
    <property type="term" value="F:metal ion binding"/>
    <property type="evidence" value="ECO:0007669"/>
    <property type="project" value="InterPro"/>
</dbReference>
<evidence type="ECO:0000313" key="5">
    <source>
        <dbReference type="EMBL" id="GKI19989.1"/>
    </source>
</evidence>
<keyword evidence="1 2" id="KW-0732">Signal</keyword>
<dbReference type="GO" id="GO:0003993">
    <property type="term" value="F:acid phosphatase activity"/>
    <property type="evidence" value="ECO:0007669"/>
    <property type="project" value="InterPro"/>
</dbReference>
<dbReference type="Gene3D" id="3.60.21.10">
    <property type="match status" value="1"/>
</dbReference>
<evidence type="ECO:0000259" key="4">
    <source>
        <dbReference type="Pfam" id="PF16656"/>
    </source>
</evidence>
<dbReference type="Proteomes" id="UP001055105">
    <property type="component" value="Unassembled WGS sequence"/>
</dbReference>
<dbReference type="InterPro" id="IPR039331">
    <property type="entry name" value="PAPs-like"/>
</dbReference>
<sequence>MKKGILTYLLLLSAGLLQAALPGVKIEAGPYLQAVTETGFTVVWASDTDAVAWVEVAPDDGSDFYAAERPRYYHSEHGKRIIGRLHRVPVTGLEPGTRYRYRIFTQGILENGGNKGVIPGRIAASRVYKHEPYYATTLNPDKKTISFAVVNDIHGNDSLFRQLLGGVTEKNTDFVVLNGDMTSMIESERQLFDGYLRSASELFAANVPFCFVRGNHENRGAFSYRASDYFPTPTGRFYYTFRHGPAFFVVLDCGEDKPDNDIEYSGLADFDRYRETEADWLKGVVASEEFRQAPLRIVLLHIPPLHYDWHGGREIQRLFMPLLQGAGVDLMLCGHLHKAFYTAAGEDKYDFPVLINSNRECVRVTVEGRKIEAEIRDAAGKTVARHTVRGGRE</sequence>
<evidence type="ECO:0000256" key="2">
    <source>
        <dbReference type="SAM" id="SignalP"/>
    </source>
</evidence>
<evidence type="ECO:0008006" key="7">
    <source>
        <dbReference type="Google" id="ProtNLM"/>
    </source>
</evidence>
<dbReference type="InterPro" id="IPR004843">
    <property type="entry name" value="Calcineurin-like_PHP"/>
</dbReference>
<dbReference type="PANTHER" id="PTHR22953:SF153">
    <property type="entry name" value="PURPLE ACID PHOSPHATASE"/>
    <property type="match status" value="1"/>
</dbReference>
<dbReference type="SUPFAM" id="SSF56300">
    <property type="entry name" value="Metallo-dependent phosphatases"/>
    <property type="match status" value="1"/>
</dbReference>
<dbReference type="Pfam" id="PF16656">
    <property type="entry name" value="Pur_ac_phosph_N"/>
    <property type="match status" value="1"/>
</dbReference>
<dbReference type="EMBL" id="BQOL01000002">
    <property type="protein sequence ID" value="GKI19989.1"/>
    <property type="molecule type" value="Genomic_DNA"/>
</dbReference>
<feature type="chain" id="PRO_5041271052" description="Calcineurin-like phosphoesterase" evidence="2">
    <location>
        <begin position="20"/>
        <end position="393"/>
    </location>
</feature>
<dbReference type="SUPFAM" id="SSF49363">
    <property type="entry name" value="Purple acid phosphatase, N-terminal domain"/>
    <property type="match status" value="1"/>
</dbReference>
<dbReference type="PANTHER" id="PTHR22953">
    <property type="entry name" value="ACID PHOSPHATASE RELATED"/>
    <property type="match status" value="1"/>
</dbReference>
<feature type="domain" description="Purple acid phosphatase N-terminal" evidence="4">
    <location>
        <begin position="33"/>
        <end position="107"/>
    </location>
</feature>
<dbReference type="RefSeq" id="WP_195291380.1">
    <property type="nucleotide sequence ID" value="NZ_AP025581.1"/>
</dbReference>
<accession>A0AA37NPH6</accession>
<evidence type="ECO:0000256" key="1">
    <source>
        <dbReference type="ARBA" id="ARBA00022729"/>
    </source>
</evidence>
<dbReference type="AlphaFoldDB" id="A0AA37NPH6"/>
<feature type="domain" description="Calcineurin-like phosphoesterase" evidence="3">
    <location>
        <begin position="146"/>
        <end position="338"/>
    </location>
</feature>
<evidence type="ECO:0000313" key="6">
    <source>
        <dbReference type="Proteomes" id="UP001055105"/>
    </source>
</evidence>
<evidence type="ECO:0000259" key="3">
    <source>
        <dbReference type="Pfam" id="PF00149"/>
    </source>
</evidence>
<name>A0AA37NPH6_9BACT</name>
<dbReference type="InterPro" id="IPR008963">
    <property type="entry name" value="Purple_acid_Pase-like_N"/>
</dbReference>
<proteinExistence type="predicted"/>
<dbReference type="Pfam" id="PF00149">
    <property type="entry name" value="Metallophos"/>
    <property type="match status" value="1"/>
</dbReference>
<feature type="signal peptide" evidence="2">
    <location>
        <begin position="1"/>
        <end position="19"/>
    </location>
</feature>
<dbReference type="InterPro" id="IPR015914">
    <property type="entry name" value="PAPs_N"/>
</dbReference>
<protein>
    <recommendedName>
        <fullName evidence="7">Calcineurin-like phosphoesterase</fullName>
    </recommendedName>
</protein>
<organism evidence="5 6">
    <name type="scientific">Alistipes finegoldii</name>
    <dbReference type="NCBI Taxonomy" id="214856"/>
    <lineage>
        <taxon>Bacteria</taxon>
        <taxon>Pseudomonadati</taxon>
        <taxon>Bacteroidota</taxon>
        <taxon>Bacteroidia</taxon>
        <taxon>Bacteroidales</taxon>
        <taxon>Rikenellaceae</taxon>
        <taxon>Alistipes</taxon>
    </lineage>
</organism>
<comment type="caution">
    <text evidence="5">The sequence shown here is derived from an EMBL/GenBank/DDBJ whole genome shotgun (WGS) entry which is preliminary data.</text>
</comment>
<dbReference type="InterPro" id="IPR029052">
    <property type="entry name" value="Metallo-depent_PP-like"/>
</dbReference>